<dbReference type="Proteomes" id="UP001164286">
    <property type="component" value="Unassembled WGS sequence"/>
</dbReference>
<dbReference type="GeneID" id="77726635"/>
<feature type="compositionally biased region" description="Basic and acidic residues" evidence="1">
    <location>
        <begin position="24"/>
        <end position="50"/>
    </location>
</feature>
<dbReference type="RefSeq" id="XP_052944512.1">
    <property type="nucleotide sequence ID" value="XM_053087430.1"/>
</dbReference>
<feature type="compositionally biased region" description="Low complexity" evidence="1">
    <location>
        <begin position="850"/>
        <end position="867"/>
    </location>
</feature>
<name>A0AA38H5T7_9TREE</name>
<sequence>MSNADEQFVPKGERAEVPYADDGAAAKEDAKVAESEETGKVTKDEVEGLKDSIGGGEVLDDSEGYTRSSNKTDGYEAKEQELDQKVEQAIANHPHLDPHLNILLLHYNLTSATYHLDEFEMPSKTPYFGFSKVMLADLGDADQIKAIFTIPTNPIPPPIADILAVHAYSESPLDAIRSSTLVDQLCEAYKATWSPQTRAWLARHHPDTSAPDRSMALVKTAVTLMENLPPILGTYGGSKITSHGSVSRWLQDISDIRPSLVLPSLLDQVRARAPQLLGGATTGPVASASSAFEAEVYLLRLGERAAELKKALATGPNVPHFRLRYNLKARRTLVYNDRASLLRELKADAVERIMGSDRGDTDQFHRGNVERQLDRWEKDYCTDEYKSYEQLKLLAMSGDVHLTPEFLMETGFSTGELLGDETAESVYEQSACYLKFQLLDVNDADVLKASLNGTTVACGNRIANFCAAPSPSYVPRRFRRAEKYGNKVYAHHTGRFKNGVGNRRQGERGFGPLKPAESAWRTIVQVGGGASKLRYYRLADYTKLTHAAWAEKYMWDELIFSVMFWNSCHSNSAWPGGDAPYPPLVPGETIGRAAVVAEALQADLEKVVRGYVLSVLKSNPQLDVCTALCLRQLGFDRRERDAHAFVTAHRYHQGHTISRDWRSNKRGRANKVVITGLDQDVEIPVRKHSESTGIISLELHMFVLGQVTETAITLRPAGVDLHRWGPTRDPLDATVRAEVRTDQDGVWKKAARAARSKESPVNSITVRFGLLEPRDRIGQPYDPCNPPLGIYMVDCGTKHWLGTKRSGILSFQFQQEAMALLLGLPVERQTQRDLAFFTVIQQQSSAAVPASVNPSQSVPPSQSAPSLLPSPPKSIQAQWKKLVDAEAEANRERQGISPSPLNRPLGFADYRKPDLLKAWMDSIQVQRDFLLGIRDTYDVSKLDGAAKFTV</sequence>
<organism evidence="2 3">
    <name type="scientific">Dioszegia hungarica</name>
    <dbReference type="NCBI Taxonomy" id="4972"/>
    <lineage>
        <taxon>Eukaryota</taxon>
        <taxon>Fungi</taxon>
        <taxon>Dikarya</taxon>
        <taxon>Basidiomycota</taxon>
        <taxon>Agaricomycotina</taxon>
        <taxon>Tremellomycetes</taxon>
        <taxon>Tremellales</taxon>
        <taxon>Bulleribasidiaceae</taxon>
        <taxon>Dioszegia</taxon>
    </lineage>
</organism>
<reference evidence="2" key="1">
    <citation type="journal article" date="2022" name="G3 (Bethesda)">
        <title>High quality genome of the basidiomycete yeast Dioszegia hungarica PDD-24b-2 isolated from cloud water.</title>
        <authorList>
            <person name="Jarrige D."/>
            <person name="Haridas S."/>
            <person name="Bleykasten-Grosshans C."/>
            <person name="Joly M."/>
            <person name="Nadalig T."/>
            <person name="Sancelme M."/>
            <person name="Vuilleumier S."/>
            <person name="Grigoriev I.V."/>
            <person name="Amato P."/>
            <person name="Bringel F."/>
        </authorList>
    </citation>
    <scope>NUCLEOTIDE SEQUENCE</scope>
    <source>
        <strain evidence="2">PDD-24b-2</strain>
    </source>
</reference>
<evidence type="ECO:0000256" key="1">
    <source>
        <dbReference type="SAM" id="MobiDB-lite"/>
    </source>
</evidence>
<dbReference type="EMBL" id="JAKWFO010000006">
    <property type="protein sequence ID" value="KAI9634735.1"/>
    <property type="molecule type" value="Genomic_DNA"/>
</dbReference>
<proteinExistence type="predicted"/>
<protein>
    <submittedName>
        <fullName evidence="2">Uncharacterized protein</fullName>
    </submittedName>
</protein>
<comment type="caution">
    <text evidence="2">The sequence shown here is derived from an EMBL/GenBank/DDBJ whole genome shotgun (WGS) entry which is preliminary data.</text>
</comment>
<gene>
    <name evidence="2" type="ORF">MKK02DRAFT_27894</name>
</gene>
<evidence type="ECO:0000313" key="2">
    <source>
        <dbReference type="EMBL" id="KAI9634735.1"/>
    </source>
</evidence>
<feature type="region of interest" description="Disordered" evidence="1">
    <location>
        <begin position="1"/>
        <end position="78"/>
    </location>
</feature>
<keyword evidence="3" id="KW-1185">Reference proteome</keyword>
<feature type="region of interest" description="Disordered" evidence="1">
    <location>
        <begin position="850"/>
        <end position="872"/>
    </location>
</feature>
<accession>A0AA38H5T7</accession>
<dbReference type="AlphaFoldDB" id="A0AA38H5T7"/>
<evidence type="ECO:0000313" key="3">
    <source>
        <dbReference type="Proteomes" id="UP001164286"/>
    </source>
</evidence>